<gene>
    <name evidence="2" type="ORF">BT96DRAFT_939049</name>
</gene>
<dbReference type="AlphaFoldDB" id="A0A6A4HQ58"/>
<name>A0A6A4HQ58_9AGAR</name>
<sequence length="569" mass="65163">MCDGLLTHWRLLNSRFYPLNIVPSPKKGTKRAGRFKSLFPLFRLPVEVLQDVAPHIPSSDLETLALVDRDCRQLARSVQFFNVKFTFSDVSLGILESLLAEMHETRNDSTQALGPCIRHVTVDIGSPLLTETRLAHFPNLAALYKQLPGSRGAQDAYLQALAIVLNNSLPNLESFNWQSRVKIPPELMHSITSSSATSYRDQSWSIESLVLDVEWMLDLEECATATTIMTDMLRAVSPNAADLVLERDTITFLTNPLVGKLLLSRVFEIYAWMRCLWGILAFSHPSCHQTSRVCSLEVSSSDHATAKFLVHRGHLQSMESFSWINQPNAVEEDLIPFIEANPQIHSLSIGRPLPPTIIDTRIIPLLKFDFINLTSLHLVWDSTSIPETSLSVIGNLHRLRKLWISAGSQLGWCNSWKIEHEVLLDTLRSLQQLECLMFSRDSYEVHNHPLVDSSVERYYVNSILPCNIDFQDYLMPDERALLNKVFNLAYVDTSFDQALSLQRKLRKAAWERWHRQKMIKLAKAYAQTFSQLKRCYIGQYPMRVERYELEVDAIIETSFREEHPTAIYY</sequence>
<organism evidence="2 3">
    <name type="scientific">Gymnopus androsaceus JB14</name>
    <dbReference type="NCBI Taxonomy" id="1447944"/>
    <lineage>
        <taxon>Eukaryota</taxon>
        <taxon>Fungi</taxon>
        <taxon>Dikarya</taxon>
        <taxon>Basidiomycota</taxon>
        <taxon>Agaricomycotina</taxon>
        <taxon>Agaricomycetes</taxon>
        <taxon>Agaricomycetidae</taxon>
        <taxon>Agaricales</taxon>
        <taxon>Marasmiineae</taxon>
        <taxon>Omphalotaceae</taxon>
        <taxon>Gymnopus</taxon>
    </lineage>
</organism>
<dbReference type="EMBL" id="ML769463">
    <property type="protein sequence ID" value="KAE9399880.1"/>
    <property type="molecule type" value="Genomic_DNA"/>
</dbReference>
<evidence type="ECO:0000259" key="1">
    <source>
        <dbReference type="PROSITE" id="PS50181"/>
    </source>
</evidence>
<reference evidence="2" key="1">
    <citation type="journal article" date="2019" name="Environ. Microbiol.">
        <title>Fungal ecological strategies reflected in gene transcription - a case study of two litter decomposers.</title>
        <authorList>
            <person name="Barbi F."/>
            <person name="Kohler A."/>
            <person name="Barry K."/>
            <person name="Baskaran P."/>
            <person name="Daum C."/>
            <person name="Fauchery L."/>
            <person name="Ihrmark K."/>
            <person name="Kuo A."/>
            <person name="LaButti K."/>
            <person name="Lipzen A."/>
            <person name="Morin E."/>
            <person name="Grigoriev I.V."/>
            <person name="Henrissat B."/>
            <person name="Lindahl B."/>
            <person name="Martin F."/>
        </authorList>
    </citation>
    <scope>NUCLEOTIDE SEQUENCE</scope>
    <source>
        <strain evidence="2">JB14</strain>
    </source>
</reference>
<evidence type="ECO:0000313" key="3">
    <source>
        <dbReference type="Proteomes" id="UP000799118"/>
    </source>
</evidence>
<keyword evidence="3" id="KW-1185">Reference proteome</keyword>
<accession>A0A6A4HQ58</accession>
<dbReference type="InterPro" id="IPR001810">
    <property type="entry name" value="F-box_dom"/>
</dbReference>
<dbReference type="Proteomes" id="UP000799118">
    <property type="component" value="Unassembled WGS sequence"/>
</dbReference>
<dbReference type="OrthoDB" id="3257981at2759"/>
<dbReference type="PROSITE" id="PS50181">
    <property type="entry name" value="FBOX"/>
    <property type="match status" value="1"/>
</dbReference>
<evidence type="ECO:0000313" key="2">
    <source>
        <dbReference type="EMBL" id="KAE9399880.1"/>
    </source>
</evidence>
<proteinExistence type="predicted"/>
<feature type="domain" description="F-box" evidence="1">
    <location>
        <begin position="38"/>
        <end position="84"/>
    </location>
</feature>
<protein>
    <recommendedName>
        <fullName evidence="1">F-box domain-containing protein</fullName>
    </recommendedName>
</protein>